<dbReference type="EMBL" id="LNZB01000060">
    <property type="protein sequence ID" value="KTD74799.1"/>
    <property type="molecule type" value="Genomic_DNA"/>
</dbReference>
<organism evidence="3 4">
    <name type="scientific">Legionella waltersii</name>
    <dbReference type="NCBI Taxonomy" id="66969"/>
    <lineage>
        <taxon>Bacteria</taxon>
        <taxon>Pseudomonadati</taxon>
        <taxon>Pseudomonadota</taxon>
        <taxon>Gammaproteobacteria</taxon>
        <taxon>Legionellales</taxon>
        <taxon>Legionellaceae</taxon>
        <taxon>Legionella</taxon>
    </lineage>
</organism>
<keyword evidence="4" id="KW-1185">Reference proteome</keyword>
<feature type="signal peptide" evidence="1">
    <location>
        <begin position="1"/>
        <end position="18"/>
    </location>
</feature>
<dbReference type="OrthoDB" id="5653282at2"/>
<gene>
    <name evidence="3" type="ORF">Lwal_2840</name>
</gene>
<dbReference type="Proteomes" id="UP000054729">
    <property type="component" value="Unassembled WGS sequence"/>
</dbReference>
<comment type="caution">
    <text evidence="3">The sequence shown here is derived from an EMBL/GenBank/DDBJ whole genome shotgun (WGS) entry which is preliminary data.</text>
</comment>
<accession>A0A0W1A0C4</accession>
<dbReference type="InterPro" id="IPR002566">
    <property type="entry name" value="Msp4_OMP-like"/>
</dbReference>
<evidence type="ECO:0000313" key="4">
    <source>
        <dbReference type="Proteomes" id="UP000054729"/>
    </source>
</evidence>
<dbReference type="STRING" id="66969.Lwal_2840"/>
<keyword evidence="1" id="KW-0732">Signal</keyword>
<evidence type="ECO:0000259" key="2">
    <source>
        <dbReference type="Pfam" id="PF01617"/>
    </source>
</evidence>
<name>A0A0W1A0C4_9GAMM</name>
<reference evidence="3 4" key="1">
    <citation type="submission" date="2015-11" db="EMBL/GenBank/DDBJ databases">
        <title>Genomic analysis of 38 Legionella species identifies large and diverse effector repertoires.</title>
        <authorList>
            <person name="Burstein D."/>
            <person name="Amaro F."/>
            <person name="Zusman T."/>
            <person name="Lifshitz Z."/>
            <person name="Cohen O."/>
            <person name="Gilbert J.A."/>
            <person name="Pupko T."/>
            <person name="Shuman H.A."/>
            <person name="Segal G."/>
        </authorList>
    </citation>
    <scope>NUCLEOTIDE SEQUENCE [LARGE SCALE GENOMIC DNA]</scope>
    <source>
        <strain evidence="3 4">ATCC 51914</strain>
    </source>
</reference>
<evidence type="ECO:0000256" key="1">
    <source>
        <dbReference type="SAM" id="SignalP"/>
    </source>
</evidence>
<proteinExistence type="predicted"/>
<dbReference type="PATRIC" id="fig|66969.6.peg.3079"/>
<dbReference type="RefSeq" id="WP_058481458.1">
    <property type="nucleotide sequence ID" value="NZ_CAAAIQ010000012.1"/>
</dbReference>
<dbReference type="InterPro" id="IPR011250">
    <property type="entry name" value="OMP/PagP_B-barrel"/>
</dbReference>
<sequence>MRTTLLTTALLVSGITSAATPVDGWYASAFGGYTYVPSHVYLYQYGLFRDNDGYNGGYNAGARYGFQSNPLRYEAEYTYLTANAKHFNVNFRPQTGLTGYTSGNFIMANIYYDTPEMLPAIAPFLGAGIGYGYLKTKLASSGPLGPTYFNDGEGGFAYQGTVGLTYNFAENYAVNVAYRFIATDQIDLFGRSYTAHLASAGAIYRFDQGNYK</sequence>
<feature type="chain" id="PRO_5006919265" evidence="1">
    <location>
        <begin position="19"/>
        <end position="212"/>
    </location>
</feature>
<dbReference type="Gene3D" id="2.40.160.20">
    <property type="match status" value="1"/>
</dbReference>
<protein>
    <submittedName>
        <fullName evidence="3">Opacity protein-like surface antigen</fullName>
    </submittedName>
</protein>
<dbReference type="SUPFAM" id="SSF56925">
    <property type="entry name" value="OMPA-like"/>
    <property type="match status" value="1"/>
</dbReference>
<dbReference type="AlphaFoldDB" id="A0A0W1A0C4"/>
<feature type="domain" description="Msp4/OMP-like" evidence="2">
    <location>
        <begin position="106"/>
        <end position="174"/>
    </location>
</feature>
<dbReference type="Pfam" id="PF01617">
    <property type="entry name" value="Surface_Ag_2"/>
    <property type="match status" value="1"/>
</dbReference>
<evidence type="ECO:0000313" key="3">
    <source>
        <dbReference type="EMBL" id="KTD74799.1"/>
    </source>
</evidence>